<keyword evidence="2" id="KW-1185">Reference proteome</keyword>
<accession>A0AAN5CD94</accession>
<sequence>IPAHLRLERDFKYPVVSNLWKNGAWQQETWPEQPLDEIPPKDGYWRVDTIRHDSYRMNVFFQGYWSDVRTFYKPLDNLRSVVVKLPHIKLDNLQFHLKLPNSNLVPLSVDQFKNFLYGDSTLKRKTLPGFPVGAHIEMVAVLRASAGQKH</sequence>
<name>A0AAN5CD94_9BILA</name>
<dbReference type="Proteomes" id="UP001328107">
    <property type="component" value="Unassembled WGS sequence"/>
</dbReference>
<gene>
    <name evidence="1" type="ORF">PMAYCL1PPCAC_09422</name>
</gene>
<evidence type="ECO:0000313" key="1">
    <source>
        <dbReference type="EMBL" id="GMR39227.1"/>
    </source>
</evidence>
<proteinExistence type="predicted"/>
<dbReference type="AlphaFoldDB" id="A0AAN5CD94"/>
<evidence type="ECO:0000313" key="2">
    <source>
        <dbReference type="Proteomes" id="UP001328107"/>
    </source>
</evidence>
<comment type="caution">
    <text evidence="1">The sequence shown here is derived from an EMBL/GenBank/DDBJ whole genome shotgun (WGS) entry which is preliminary data.</text>
</comment>
<feature type="non-terminal residue" evidence="1">
    <location>
        <position position="150"/>
    </location>
</feature>
<reference evidence="2" key="1">
    <citation type="submission" date="2022-10" db="EMBL/GenBank/DDBJ databases">
        <title>Genome assembly of Pristionchus species.</title>
        <authorList>
            <person name="Yoshida K."/>
            <person name="Sommer R.J."/>
        </authorList>
    </citation>
    <scope>NUCLEOTIDE SEQUENCE [LARGE SCALE GENOMIC DNA]</scope>
    <source>
        <strain evidence="2">RS5460</strain>
    </source>
</reference>
<organism evidence="1 2">
    <name type="scientific">Pristionchus mayeri</name>
    <dbReference type="NCBI Taxonomy" id="1317129"/>
    <lineage>
        <taxon>Eukaryota</taxon>
        <taxon>Metazoa</taxon>
        <taxon>Ecdysozoa</taxon>
        <taxon>Nematoda</taxon>
        <taxon>Chromadorea</taxon>
        <taxon>Rhabditida</taxon>
        <taxon>Rhabditina</taxon>
        <taxon>Diplogasteromorpha</taxon>
        <taxon>Diplogasteroidea</taxon>
        <taxon>Neodiplogasteridae</taxon>
        <taxon>Pristionchus</taxon>
    </lineage>
</organism>
<protein>
    <submittedName>
        <fullName evidence="1">Uncharacterized protein</fullName>
    </submittedName>
</protein>
<dbReference type="EMBL" id="BTRK01000002">
    <property type="protein sequence ID" value="GMR39227.1"/>
    <property type="molecule type" value="Genomic_DNA"/>
</dbReference>
<feature type="non-terminal residue" evidence="1">
    <location>
        <position position="1"/>
    </location>
</feature>